<dbReference type="AlphaFoldDB" id="A0A8S3HYB5"/>
<gene>
    <name evidence="1" type="ORF">GIL414_LOCUS72089</name>
</gene>
<proteinExistence type="predicted"/>
<feature type="non-terminal residue" evidence="1">
    <location>
        <position position="1"/>
    </location>
</feature>
<evidence type="ECO:0000313" key="2">
    <source>
        <dbReference type="Proteomes" id="UP000681720"/>
    </source>
</evidence>
<comment type="caution">
    <text evidence="1">The sequence shown here is derived from an EMBL/GenBank/DDBJ whole genome shotgun (WGS) entry which is preliminary data.</text>
</comment>
<sequence>SMITTESYGIVSRYSSMLNDNQATYSRSENSTYQHFYEAIDISVKTSGFYIFISESNMDTSGALYNGYFYLTYPSFNLFQENDDGAGNEQFQIKAYLDSNVKYILVATTFGELVTVQFTIIATSPDNVKFLPNQYANKLKTHPQHLKDQV</sequence>
<reference evidence="1" key="1">
    <citation type="submission" date="2021-02" db="EMBL/GenBank/DDBJ databases">
        <authorList>
            <person name="Nowell W R."/>
        </authorList>
    </citation>
    <scope>NUCLEOTIDE SEQUENCE</scope>
</reference>
<evidence type="ECO:0000313" key="1">
    <source>
        <dbReference type="EMBL" id="CAF5188542.1"/>
    </source>
</evidence>
<organism evidence="1 2">
    <name type="scientific">Rotaria magnacalcarata</name>
    <dbReference type="NCBI Taxonomy" id="392030"/>
    <lineage>
        <taxon>Eukaryota</taxon>
        <taxon>Metazoa</taxon>
        <taxon>Spiralia</taxon>
        <taxon>Gnathifera</taxon>
        <taxon>Rotifera</taxon>
        <taxon>Eurotatoria</taxon>
        <taxon>Bdelloidea</taxon>
        <taxon>Philodinida</taxon>
        <taxon>Philodinidae</taxon>
        <taxon>Rotaria</taxon>
    </lineage>
</organism>
<protein>
    <submittedName>
        <fullName evidence="1">Uncharacterized protein</fullName>
    </submittedName>
</protein>
<dbReference type="Proteomes" id="UP000681720">
    <property type="component" value="Unassembled WGS sequence"/>
</dbReference>
<accession>A0A8S3HYB5</accession>
<dbReference type="EMBL" id="CAJOBJ010335620">
    <property type="protein sequence ID" value="CAF5188542.1"/>
    <property type="molecule type" value="Genomic_DNA"/>
</dbReference>
<name>A0A8S3HYB5_9BILA</name>